<protein>
    <submittedName>
        <fullName evidence="1">SapC family protein</fullName>
    </submittedName>
</protein>
<dbReference type="EMBL" id="VIKS01000003">
    <property type="protein sequence ID" value="TQV88928.1"/>
    <property type="molecule type" value="Genomic_DNA"/>
</dbReference>
<sequence length="235" mass="26680">MTKFVPINKDTHKNIRVKQDLSFTHAKNSHVCPLNVHEYIVACHEYPILFAKDSDTGQFRSIVLLGLKPKQNLFYHEQGWRSRYVPESLRAYPFLLSPDENNPDQGILCMDEDSDLVGVDTGTALFNEDASQTKYTNDTGDFLAAYNSKLQITQNVIQCLLDNSLLVARTLELELPQEGGYNLSGLYVIDEEKLNELSDEKFLDLKNKGYLPLIYAVLLSMSRIDKLINLSSQSN</sequence>
<dbReference type="Pfam" id="PF07277">
    <property type="entry name" value="SapC"/>
    <property type="match status" value="1"/>
</dbReference>
<accession>A0A545UHJ9</accession>
<dbReference type="InterPro" id="IPR010836">
    <property type="entry name" value="SapC"/>
</dbReference>
<dbReference type="OrthoDB" id="9806524at2"/>
<reference evidence="1 2" key="1">
    <citation type="submission" date="2019-07" db="EMBL/GenBank/DDBJ databases">
        <title>Draft genome for Aliikangiella sp. M105.</title>
        <authorList>
            <person name="Wang G."/>
        </authorList>
    </citation>
    <scope>NUCLEOTIDE SEQUENCE [LARGE SCALE GENOMIC DNA]</scope>
    <source>
        <strain evidence="1 2">M105</strain>
    </source>
</reference>
<dbReference type="RefSeq" id="WP_142892413.1">
    <property type="nucleotide sequence ID" value="NZ_ML660161.1"/>
</dbReference>
<dbReference type="AlphaFoldDB" id="A0A545UHJ9"/>
<dbReference type="Proteomes" id="UP000315439">
    <property type="component" value="Unassembled WGS sequence"/>
</dbReference>
<name>A0A545UHJ9_9GAMM</name>
<keyword evidence="2" id="KW-1185">Reference proteome</keyword>
<comment type="caution">
    <text evidence="1">The sequence shown here is derived from an EMBL/GenBank/DDBJ whole genome shotgun (WGS) entry which is preliminary data.</text>
</comment>
<proteinExistence type="predicted"/>
<organism evidence="1 2">
    <name type="scientific">Aliikangiella coralliicola</name>
    <dbReference type="NCBI Taxonomy" id="2592383"/>
    <lineage>
        <taxon>Bacteria</taxon>
        <taxon>Pseudomonadati</taxon>
        <taxon>Pseudomonadota</taxon>
        <taxon>Gammaproteobacteria</taxon>
        <taxon>Oceanospirillales</taxon>
        <taxon>Pleioneaceae</taxon>
        <taxon>Aliikangiella</taxon>
    </lineage>
</organism>
<gene>
    <name evidence="1" type="ORF">FLL46_05175</name>
</gene>
<evidence type="ECO:0000313" key="1">
    <source>
        <dbReference type="EMBL" id="TQV88928.1"/>
    </source>
</evidence>
<evidence type="ECO:0000313" key="2">
    <source>
        <dbReference type="Proteomes" id="UP000315439"/>
    </source>
</evidence>